<dbReference type="InterPro" id="IPR003660">
    <property type="entry name" value="HAMP_dom"/>
</dbReference>
<reference evidence="11" key="1">
    <citation type="submission" date="2017-05" db="EMBL/GenBank/DDBJ databases">
        <authorList>
            <person name="Sharma S."/>
            <person name="Sidhu C."/>
            <person name="Pinnaka A.K."/>
        </authorList>
    </citation>
    <scope>NUCLEOTIDE SEQUENCE [LARGE SCALE GENOMIC DNA]</scope>
    <source>
        <strain evidence="11">AK93</strain>
    </source>
</reference>
<keyword evidence="11" id="KW-1185">Reference proteome</keyword>
<dbReference type="InterPro" id="IPR000727">
    <property type="entry name" value="T_SNARE_dom"/>
</dbReference>
<dbReference type="CDD" id="cd11386">
    <property type="entry name" value="MCP_signal"/>
    <property type="match status" value="1"/>
</dbReference>
<gene>
    <name evidence="10" type="ORF">CAL65_19285</name>
</gene>
<evidence type="ECO:0000256" key="2">
    <source>
        <dbReference type="ARBA" id="ARBA00022519"/>
    </source>
</evidence>
<keyword evidence="6" id="KW-0472">Membrane</keyword>
<dbReference type="CDD" id="cd06225">
    <property type="entry name" value="HAMP"/>
    <property type="match status" value="1"/>
</dbReference>
<dbReference type="SMART" id="SM00283">
    <property type="entry name" value="MA"/>
    <property type="match status" value="1"/>
</dbReference>
<dbReference type="InterPro" id="IPR004089">
    <property type="entry name" value="MCPsignal_dom"/>
</dbReference>
<dbReference type="SMART" id="SM00304">
    <property type="entry name" value="HAMP"/>
    <property type="match status" value="2"/>
</dbReference>
<dbReference type="GO" id="GO:0005886">
    <property type="term" value="C:plasma membrane"/>
    <property type="evidence" value="ECO:0007669"/>
    <property type="project" value="UniProtKB-SubCell"/>
</dbReference>
<keyword evidence="2" id="KW-0997">Cell inner membrane</keyword>
<evidence type="ECO:0000313" key="10">
    <source>
        <dbReference type="EMBL" id="RFA32617.1"/>
    </source>
</evidence>
<evidence type="ECO:0000256" key="1">
    <source>
        <dbReference type="ARBA" id="ARBA00004429"/>
    </source>
</evidence>
<dbReference type="Gene3D" id="6.10.340.10">
    <property type="match status" value="1"/>
</dbReference>
<dbReference type="Proteomes" id="UP000256763">
    <property type="component" value="Unassembled WGS sequence"/>
</dbReference>
<comment type="caution">
    <text evidence="10">The sequence shown here is derived from an EMBL/GenBank/DDBJ whole genome shotgun (WGS) entry which is preliminary data.</text>
</comment>
<dbReference type="GO" id="GO:0007165">
    <property type="term" value="P:signal transduction"/>
    <property type="evidence" value="ECO:0007669"/>
    <property type="project" value="UniProtKB-KW"/>
</dbReference>
<evidence type="ECO:0000256" key="3">
    <source>
        <dbReference type="ARBA" id="ARBA00023224"/>
    </source>
</evidence>
<keyword evidence="2" id="KW-1003">Cell membrane</keyword>
<keyword evidence="3 5" id="KW-0807">Transducer</keyword>
<feature type="transmembrane region" description="Helical" evidence="6">
    <location>
        <begin position="244"/>
        <end position="262"/>
    </location>
</feature>
<dbReference type="PANTHER" id="PTHR32089:SF120">
    <property type="entry name" value="METHYL-ACCEPTING CHEMOTAXIS PROTEIN TLPQ"/>
    <property type="match status" value="1"/>
</dbReference>
<dbReference type="FunFam" id="1.10.287.950:FF:000001">
    <property type="entry name" value="Methyl-accepting chemotaxis sensory transducer"/>
    <property type="match status" value="1"/>
</dbReference>
<comment type="subcellular location">
    <subcellularLocation>
        <location evidence="1">Cell inner membrane</location>
        <topology evidence="1">Multi-pass membrane protein</topology>
    </subcellularLocation>
</comment>
<evidence type="ECO:0000256" key="6">
    <source>
        <dbReference type="SAM" id="Phobius"/>
    </source>
</evidence>
<dbReference type="Pfam" id="PF00672">
    <property type="entry name" value="HAMP"/>
    <property type="match status" value="1"/>
</dbReference>
<feature type="domain" description="T-SNARE coiled-coil homology" evidence="8">
    <location>
        <begin position="515"/>
        <end position="577"/>
    </location>
</feature>
<dbReference type="PANTHER" id="PTHR32089">
    <property type="entry name" value="METHYL-ACCEPTING CHEMOTAXIS PROTEIN MCPB"/>
    <property type="match status" value="1"/>
</dbReference>
<dbReference type="AlphaFoldDB" id="A0A3E0WKJ3"/>
<accession>A0A3E0WKJ3</accession>
<evidence type="ECO:0000256" key="4">
    <source>
        <dbReference type="ARBA" id="ARBA00029447"/>
    </source>
</evidence>
<comment type="similarity">
    <text evidence="4">Belongs to the methyl-accepting chemotaxis (MCP) protein family.</text>
</comment>
<dbReference type="Gene3D" id="1.10.287.950">
    <property type="entry name" value="Methyl-accepting chemotaxis protein"/>
    <property type="match status" value="1"/>
</dbReference>
<dbReference type="EMBL" id="NFZW01000027">
    <property type="protein sequence ID" value="RFA32617.1"/>
    <property type="molecule type" value="Genomic_DNA"/>
</dbReference>
<evidence type="ECO:0000259" key="8">
    <source>
        <dbReference type="PROSITE" id="PS50192"/>
    </source>
</evidence>
<evidence type="ECO:0008006" key="12">
    <source>
        <dbReference type="Google" id="ProtNLM"/>
    </source>
</evidence>
<evidence type="ECO:0000313" key="11">
    <source>
        <dbReference type="Proteomes" id="UP000256763"/>
    </source>
</evidence>
<evidence type="ECO:0000256" key="5">
    <source>
        <dbReference type="PROSITE-ProRule" id="PRU00284"/>
    </source>
</evidence>
<sequence>MLRDLDEGYRVLTTADASLASIRHRLLELDQALDNQIAAMERLSGQVLTSAENMAGRATLERVRERRELRSQLALVGDDPARLPPEVIARLMEGRLDVPRISGEVQTVVVLLADLGRQLQLADSADLLVSIRYNEIVQEINRVRQALASIYNSNEATSQQADLARELDTVIENLAGIMVSREDSVYHLREQYLAEQKAQQNVLADVVLAMGQMRDALRAVETYSMAEADRAVREAQAVASAGRVTLIAVTLVVIAVLGVFGFRTMQRVIKPLAEMRDQMKAISDEASQAGDLSVRIHTGRNDEIGQTAEAFNSMMATFQETIRAIVQAAEELSGASSRLQDLSKSSRSVSDSQQNEAEQVAAAMNQMVATVQEVARNTQSAADLAVEGLTAVKDGKAVVTETARAIGSMADAVTQAEAVIARLKEQSDNVSEVLTVIQAVSEQTNLLALNAAIEAARAGDHGSGFAVVADEVRILAQRTGASAKEIEQLISRLQEGADESVSVMQSSRSQAESSVEHAKQTRAALDVINRTVTQISDMNTQVAGATEEQSAVADKINESVNNLSDIARQTAAANRQLLDAGNELTRLATRLRDMSGRFRV</sequence>
<organism evidence="10 11">
    <name type="scientific">Alkalilimnicola ehrlichii</name>
    <dbReference type="NCBI Taxonomy" id="351052"/>
    <lineage>
        <taxon>Bacteria</taxon>
        <taxon>Pseudomonadati</taxon>
        <taxon>Pseudomonadota</taxon>
        <taxon>Gammaproteobacteria</taxon>
        <taxon>Chromatiales</taxon>
        <taxon>Ectothiorhodospiraceae</taxon>
        <taxon>Alkalilimnicola</taxon>
    </lineage>
</organism>
<protein>
    <recommendedName>
        <fullName evidence="12">Methyl-accepting chemotaxis protein</fullName>
    </recommendedName>
</protein>
<keyword evidence="6" id="KW-1133">Transmembrane helix</keyword>
<dbReference type="PROSITE" id="PS50885">
    <property type="entry name" value="HAMP"/>
    <property type="match status" value="1"/>
</dbReference>
<proteinExistence type="inferred from homology"/>
<evidence type="ECO:0000259" key="7">
    <source>
        <dbReference type="PROSITE" id="PS50111"/>
    </source>
</evidence>
<dbReference type="Pfam" id="PF00015">
    <property type="entry name" value="MCPsignal"/>
    <property type="match status" value="1"/>
</dbReference>
<feature type="domain" description="Methyl-accepting transducer" evidence="7">
    <location>
        <begin position="328"/>
        <end position="564"/>
    </location>
</feature>
<evidence type="ECO:0000259" key="9">
    <source>
        <dbReference type="PROSITE" id="PS50885"/>
    </source>
</evidence>
<dbReference type="SUPFAM" id="SSF58104">
    <property type="entry name" value="Methyl-accepting chemotaxis protein (MCP) signaling domain"/>
    <property type="match status" value="1"/>
</dbReference>
<dbReference type="GO" id="GO:0006935">
    <property type="term" value="P:chemotaxis"/>
    <property type="evidence" value="ECO:0007669"/>
    <property type="project" value="UniProtKB-ARBA"/>
</dbReference>
<dbReference type="PROSITE" id="PS50111">
    <property type="entry name" value="CHEMOTAXIS_TRANSDUC_2"/>
    <property type="match status" value="1"/>
</dbReference>
<dbReference type="PROSITE" id="PS50192">
    <property type="entry name" value="T_SNARE"/>
    <property type="match status" value="1"/>
</dbReference>
<keyword evidence="6" id="KW-0812">Transmembrane</keyword>
<name>A0A3E0WKJ3_9GAMM</name>
<feature type="domain" description="HAMP" evidence="9">
    <location>
        <begin position="266"/>
        <end position="323"/>
    </location>
</feature>